<dbReference type="eggNOG" id="COG3464">
    <property type="taxonomic scope" value="Bacteria"/>
</dbReference>
<accession>A4VG63</accession>
<dbReference type="Proteomes" id="UP000000233">
    <property type="component" value="Chromosome"/>
</dbReference>
<reference evidence="1 2" key="1">
    <citation type="journal article" date="2008" name="Proc. Natl. Acad. Sci. U.S.A.">
        <title>Nitrogen fixation island and rhizosphere competence traits in the genome of root-associated Pseudomonas stutzeri A1501.</title>
        <authorList>
            <person name="Yan Y."/>
            <person name="Yang J."/>
            <person name="Dou Y."/>
            <person name="Chen M."/>
            <person name="Ping S."/>
            <person name="Peng J."/>
            <person name="Lu W."/>
            <person name="Zhang W."/>
            <person name="Yao Z."/>
            <person name="Li H."/>
            <person name="Liu W."/>
            <person name="He S."/>
            <person name="Geng L."/>
            <person name="Zhang X."/>
            <person name="Yang F."/>
            <person name="Yu H."/>
            <person name="Zhan Y."/>
            <person name="Li D."/>
            <person name="Lin Z."/>
            <person name="Wang Y."/>
            <person name="Elmerich C."/>
            <person name="Lin M."/>
            <person name="Jin Q."/>
        </authorList>
    </citation>
    <scope>NUCLEOTIDE SEQUENCE [LARGE SCALE GENOMIC DNA]</scope>
    <source>
        <strain evidence="1 2">A1501</strain>
    </source>
</reference>
<sequence>MVAPRHRHENSRDGKEEAVSRYMFLPGFAIGAFPNHLNRSSLIAPIARNERKQHSKTKMVTRRDCFLEYSGEQLDEADGDLIMARRLQELSATRLLN</sequence>
<protein>
    <submittedName>
        <fullName evidence="1">Uncharacterized protein</fullName>
    </submittedName>
</protein>
<organism evidence="1 2">
    <name type="scientific">Stutzerimonas stutzeri (strain A1501)</name>
    <name type="common">Pseudomonas stutzeri</name>
    <dbReference type="NCBI Taxonomy" id="379731"/>
    <lineage>
        <taxon>Bacteria</taxon>
        <taxon>Pseudomonadati</taxon>
        <taxon>Pseudomonadota</taxon>
        <taxon>Gammaproteobacteria</taxon>
        <taxon>Pseudomonadales</taxon>
        <taxon>Pseudomonadaceae</taxon>
        <taxon>Stutzerimonas</taxon>
    </lineage>
</organism>
<gene>
    <name evidence="1" type="ordered locus">PST_0257</name>
</gene>
<keyword evidence="2" id="KW-1185">Reference proteome</keyword>
<proteinExistence type="predicted"/>
<name>A4VG63_STUS1</name>
<dbReference type="AlphaFoldDB" id="A4VG63"/>
<evidence type="ECO:0000313" key="1">
    <source>
        <dbReference type="EMBL" id="ABP77964.1"/>
    </source>
</evidence>
<evidence type="ECO:0000313" key="2">
    <source>
        <dbReference type="Proteomes" id="UP000000233"/>
    </source>
</evidence>
<dbReference type="KEGG" id="psa:PST_0257"/>
<dbReference type="EMBL" id="CP000304">
    <property type="protein sequence ID" value="ABP77964.1"/>
    <property type="molecule type" value="Genomic_DNA"/>
</dbReference>
<dbReference type="HOGENOM" id="CLU_2344543_0_0_6"/>